<name>A0A9P5Z654_9AGAR</name>
<protein>
    <submittedName>
        <fullName evidence="2">Uncharacterized protein</fullName>
    </submittedName>
</protein>
<evidence type="ECO:0000313" key="3">
    <source>
        <dbReference type="Proteomes" id="UP000807469"/>
    </source>
</evidence>
<evidence type="ECO:0000256" key="1">
    <source>
        <dbReference type="SAM" id="MobiDB-lite"/>
    </source>
</evidence>
<feature type="compositionally biased region" description="Basic and acidic residues" evidence="1">
    <location>
        <begin position="11"/>
        <end position="53"/>
    </location>
</feature>
<organism evidence="2 3">
    <name type="scientific">Pholiota conissans</name>
    <dbReference type="NCBI Taxonomy" id="109636"/>
    <lineage>
        <taxon>Eukaryota</taxon>
        <taxon>Fungi</taxon>
        <taxon>Dikarya</taxon>
        <taxon>Basidiomycota</taxon>
        <taxon>Agaricomycotina</taxon>
        <taxon>Agaricomycetes</taxon>
        <taxon>Agaricomycetidae</taxon>
        <taxon>Agaricales</taxon>
        <taxon>Agaricineae</taxon>
        <taxon>Strophariaceae</taxon>
        <taxon>Pholiota</taxon>
    </lineage>
</organism>
<dbReference type="Proteomes" id="UP000807469">
    <property type="component" value="Unassembled WGS sequence"/>
</dbReference>
<reference evidence="2" key="1">
    <citation type="submission" date="2020-11" db="EMBL/GenBank/DDBJ databases">
        <authorList>
            <consortium name="DOE Joint Genome Institute"/>
            <person name="Ahrendt S."/>
            <person name="Riley R."/>
            <person name="Andreopoulos W."/>
            <person name="Labutti K."/>
            <person name="Pangilinan J."/>
            <person name="Ruiz-Duenas F.J."/>
            <person name="Barrasa J.M."/>
            <person name="Sanchez-Garcia M."/>
            <person name="Camarero S."/>
            <person name="Miyauchi S."/>
            <person name="Serrano A."/>
            <person name="Linde D."/>
            <person name="Babiker R."/>
            <person name="Drula E."/>
            <person name="Ayuso-Fernandez I."/>
            <person name="Pacheco R."/>
            <person name="Padilla G."/>
            <person name="Ferreira P."/>
            <person name="Barriuso J."/>
            <person name="Kellner H."/>
            <person name="Castanera R."/>
            <person name="Alfaro M."/>
            <person name="Ramirez L."/>
            <person name="Pisabarro A.G."/>
            <person name="Kuo A."/>
            <person name="Tritt A."/>
            <person name="Lipzen A."/>
            <person name="He G."/>
            <person name="Yan M."/>
            <person name="Ng V."/>
            <person name="Cullen D."/>
            <person name="Martin F."/>
            <person name="Rosso M.-N."/>
            <person name="Henrissat B."/>
            <person name="Hibbett D."/>
            <person name="Martinez A.T."/>
            <person name="Grigoriev I.V."/>
        </authorList>
    </citation>
    <scope>NUCLEOTIDE SEQUENCE</scope>
    <source>
        <strain evidence="2">CIRM-BRFM 674</strain>
    </source>
</reference>
<dbReference type="EMBL" id="MU155189">
    <property type="protein sequence ID" value="KAF9480749.1"/>
    <property type="molecule type" value="Genomic_DNA"/>
</dbReference>
<gene>
    <name evidence="2" type="ORF">BDN70DRAFT_877185</name>
</gene>
<evidence type="ECO:0000313" key="2">
    <source>
        <dbReference type="EMBL" id="KAF9480749.1"/>
    </source>
</evidence>
<dbReference type="AlphaFoldDB" id="A0A9P5Z654"/>
<proteinExistence type="predicted"/>
<feature type="region of interest" description="Disordered" evidence="1">
    <location>
        <begin position="1"/>
        <end position="53"/>
    </location>
</feature>
<accession>A0A9P5Z654</accession>
<sequence length="53" mass="6452">MSRWTFEVEGEDRMSKSKVEGRSRSIERMRSRKREEEKDSSDSADQKDEKRER</sequence>
<comment type="caution">
    <text evidence="2">The sequence shown here is derived from an EMBL/GenBank/DDBJ whole genome shotgun (WGS) entry which is preliminary data.</text>
</comment>
<keyword evidence="3" id="KW-1185">Reference proteome</keyword>